<dbReference type="PANTHER" id="PTHR31284:SF24">
    <property type="entry name" value="ACID PHOSPHATASE"/>
    <property type="match status" value="1"/>
</dbReference>
<dbReference type="NCBIfam" id="TIGR01675">
    <property type="entry name" value="plant-AP"/>
    <property type="match status" value="1"/>
</dbReference>
<keyword evidence="7" id="KW-0810">Translation regulation</keyword>
<accession>A0AAN9FTS0</accession>
<evidence type="ECO:0000256" key="9">
    <source>
        <dbReference type="ARBA" id="ARBA00022917"/>
    </source>
</evidence>
<evidence type="ECO:0000256" key="4">
    <source>
        <dbReference type="ARBA" id="ARBA00022581"/>
    </source>
</evidence>
<comment type="caution">
    <text evidence="14">The sequence shown here is derived from an EMBL/GenBank/DDBJ whole genome shotgun (WGS) entry which is preliminary data.</text>
</comment>
<dbReference type="InterPro" id="IPR010028">
    <property type="entry name" value="Acid_phosphatase_pln"/>
</dbReference>
<evidence type="ECO:0000313" key="14">
    <source>
        <dbReference type="EMBL" id="KAK7279195.1"/>
    </source>
</evidence>
<feature type="chain" id="PRO_5043034357" description="mRNA cap-binding protein" evidence="13">
    <location>
        <begin position="22"/>
        <end position="490"/>
    </location>
</feature>
<feature type="signal peptide" evidence="13">
    <location>
        <begin position="1"/>
        <end position="21"/>
    </location>
</feature>
<dbReference type="GO" id="GO:0006417">
    <property type="term" value="P:regulation of translation"/>
    <property type="evidence" value="ECO:0007669"/>
    <property type="project" value="UniProtKB-KW"/>
</dbReference>
<dbReference type="AlphaFoldDB" id="A0AAN9FTS0"/>
<dbReference type="Gene3D" id="3.30.760.10">
    <property type="entry name" value="RNA Cap, Translation Initiation Factor Eif4e"/>
    <property type="match status" value="1"/>
</dbReference>
<dbReference type="GO" id="GO:0005737">
    <property type="term" value="C:cytoplasm"/>
    <property type="evidence" value="ECO:0007669"/>
    <property type="project" value="InterPro"/>
</dbReference>
<dbReference type="GO" id="GO:0003743">
    <property type="term" value="F:translation initiation factor activity"/>
    <property type="evidence" value="ECO:0007669"/>
    <property type="project" value="UniProtKB-KW"/>
</dbReference>
<dbReference type="PROSITE" id="PS00813">
    <property type="entry name" value="IF4E"/>
    <property type="match status" value="1"/>
</dbReference>
<evidence type="ECO:0000256" key="8">
    <source>
        <dbReference type="ARBA" id="ARBA00022884"/>
    </source>
</evidence>
<evidence type="ECO:0000256" key="12">
    <source>
        <dbReference type="ARBA" id="ARBA00053317"/>
    </source>
</evidence>
<evidence type="ECO:0000256" key="3">
    <source>
        <dbReference type="ARBA" id="ARBA00022540"/>
    </source>
</evidence>
<comment type="similarity">
    <text evidence="1">Belongs to the eukaryotic initiation factor 4E family.</text>
</comment>
<dbReference type="PANTHER" id="PTHR31284">
    <property type="entry name" value="ACID PHOSPHATASE-LIKE PROTEIN"/>
    <property type="match status" value="1"/>
</dbReference>
<dbReference type="GO" id="GO:0005634">
    <property type="term" value="C:nucleus"/>
    <property type="evidence" value="ECO:0007669"/>
    <property type="project" value="UniProtKB-ARBA"/>
</dbReference>
<keyword evidence="3" id="KW-0396">Initiation factor</keyword>
<keyword evidence="2" id="KW-0963">Cytoplasm</keyword>
<dbReference type="InterPro" id="IPR005519">
    <property type="entry name" value="Acid_phosphat_B-like"/>
</dbReference>
<evidence type="ECO:0000256" key="7">
    <source>
        <dbReference type="ARBA" id="ARBA00022845"/>
    </source>
</evidence>
<evidence type="ECO:0000256" key="2">
    <source>
        <dbReference type="ARBA" id="ARBA00022490"/>
    </source>
</evidence>
<dbReference type="InterPro" id="IPR023214">
    <property type="entry name" value="HAD_sf"/>
</dbReference>
<dbReference type="EMBL" id="JAYKXN010000006">
    <property type="protein sequence ID" value="KAK7279195.1"/>
    <property type="molecule type" value="Genomic_DNA"/>
</dbReference>
<comment type="function">
    <text evidence="12">(Microbial infection) Susceptibility host factor required for viral infection by recruiting viral RNAs to the host ribosomal complex via an interaction with viral genome-linked protein (VPg).</text>
</comment>
<name>A0AAN9FTS0_CLITE</name>
<reference evidence="14 15" key="1">
    <citation type="submission" date="2024-01" db="EMBL/GenBank/DDBJ databases">
        <title>The genomes of 5 underutilized Papilionoideae crops provide insights into root nodulation and disease resistance.</title>
        <authorList>
            <person name="Yuan L."/>
        </authorList>
    </citation>
    <scope>NUCLEOTIDE SEQUENCE [LARGE SCALE GENOMIC DNA]</scope>
    <source>
        <strain evidence="14">LY-2023</strain>
        <tissue evidence="14">Leaf</tissue>
    </source>
</reference>
<evidence type="ECO:0000256" key="6">
    <source>
        <dbReference type="ARBA" id="ARBA00022821"/>
    </source>
</evidence>
<keyword evidence="6" id="KW-0611">Plant defense</keyword>
<sequence>MGKALCCCMVFTCLLVPLAVADWNILKLKTHDGLKISLKNYCESWRMNVELHNIRDFEVVPEECTEYIGKYVRSTQYKVDSERTTEECLVYLSTSCNLKKDGKDAWIFDIDDTLLSTVPYYKNNQFGGKKLNVTSLEEWMSKGNAAALDHSLKIYNELKSKGVQIILVTARREHLRSATIDNLMRVGYYGWTKIFFRDPANELVSVGKYKCDVRKELMNDGYRIWGIVGDHYSSIEGIPSPRRTFKLPNPMYYVPNLIKYIISPSIDTRYLSLHSQMTVRLVGSREREMATSEAVVEEVAAAPVAVPETGLKHRLERKWTFWFDNQSKPKQGAAWGTSLRKVYTFETVEEFWCLYEQIFKPSKLQNNADFHLFKAGVEPKWEDPECANGGKWTVGSSSNRKANLDSMWLETLMALIGEQFEDAEDICGVVASVRQWQDKLSLWTKTAANEAAQMSIGRKWKEILDVTDKITYNFHDDSRTKGATKPRYNV</sequence>
<keyword evidence="15" id="KW-1185">Reference proteome</keyword>
<evidence type="ECO:0000256" key="1">
    <source>
        <dbReference type="ARBA" id="ARBA00009860"/>
    </source>
</evidence>
<evidence type="ECO:0000256" key="11">
    <source>
        <dbReference type="ARBA" id="ARBA00030245"/>
    </source>
</evidence>
<dbReference type="CDD" id="cd07535">
    <property type="entry name" value="HAD_VSP"/>
    <property type="match status" value="1"/>
</dbReference>
<dbReference type="SUPFAM" id="SSF55418">
    <property type="entry name" value="eIF4e-like"/>
    <property type="match status" value="1"/>
</dbReference>
<keyword evidence="10" id="KW-1015">Disulfide bond</keyword>
<dbReference type="FunFam" id="3.30.760.10:FF:000003">
    <property type="entry name" value="Eukaryotic translation initiation factor 4E"/>
    <property type="match status" value="1"/>
</dbReference>
<dbReference type="Pfam" id="PF03767">
    <property type="entry name" value="Acid_phosphat_B"/>
    <property type="match status" value="1"/>
</dbReference>
<dbReference type="GO" id="GO:0003723">
    <property type="term" value="F:RNA binding"/>
    <property type="evidence" value="ECO:0007669"/>
    <property type="project" value="UniProtKB-KW"/>
</dbReference>
<protein>
    <recommendedName>
        <fullName evidence="11">mRNA cap-binding protein</fullName>
    </recommendedName>
</protein>
<dbReference type="GO" id="GO:0003993">
    <property type="term" value="F:acid phosphatase activity"/>
    <property type="evidence" value="ECO:0007669"/>
    <property type="project" value="InterPro"/>
</dbReference>
<evidence type="ECO:0000256" key="5">
    <source>
        <dbReference type="ARBA" id="ARBA00022729"/>
    </source>
</evidence>
<dbReference type="GO" id="GO:0051607">
    <property type="term" value="P:defense response to virus"/>
    <property type="evidence" value="ECO:0007669"/>
    <property type="project" value="UniProtKB-ARBA"/>
</dbReference>
<dbReference type="InterPro" id="IPR036412">
    <property type="entry name" value="HAD-like_sf"/>
</dbReference>
<keyword evidence="8" id="KW-0694">RNA-binding</keyword>
<keyword evidence="5 13" id="KW-0732">Signal</keyword>
<dbReference type="Gene3D" id="3.40.50.1000">
    <property type="entry name" value="HAD superfamily/HAD-like"/>
    <property type="match status" value="1"/>
</dbReference>
<dbReference type="InterPro" id="IPR001040">
    <property type="entry name" value="TIF_eIF_4E"/>
</dbReference>
<organism evidence="14 15">
    <name type="scientific">Clitoria ternatea</name>
    <name type="common">Butterfly pea</name>
    <dbReference type="NCBI Taxonomy" id="43366"/>
    <lineage>
        <taxon>Eukaryota</taxon>
        <taxon>Viridiplantae</taxon>
        <taxon>Streptophyta</taxon>
        <taxon>Embryophyta</taxon>
        <taxon>Tracheophyta</taxon>
        <taxon>Spermatophyta</taxon>
        <taxon>Magnoliopsida</taxon>
        <taxon>eudicotyledons</taxon>
        <taxon>Gunneridae</taxon>
        <taxon>Pentapetalae</taxon>
        <taxon>rosids</taxon>
        <taxon>fabids</taxon>
        <taxon>Fabales</taxon>
        <taxon>Fabaceae</taxon>
        <taxon>Papilionoideae</taxon>
        <taxon>50 kb inversion clade</taxon>
        <taxon>NPAAA clade</taxon>
        <taxon>indigoferoid/millettioid clade</taxon>
        <taxon>Phaseoleae</taxon>
        <taxon>Clitoria</taxon>
    </lineage>
</organism>
<keyword evidence="9" id="KW-0648">Protein biosynthesis</keyword>
<evidence type="ECO:0000256" key="13">
    <source>
        <dbReference type="SAM" id="SignalP"/>
    </source>
</evidence>
<gene>
    <name evidence="14" type="ORF">RJT34_24241</name>
</gene>
<dbReference type="Proteomes" id="UP001359559">
    <property type="component" value="Unassembled WGS sequence"/>
</dbReference>
<keyword evidence="4" id="KW-0945">Host-virus interaction</keyword>
<dbReference type="InterPro" id="IPR023398">
    <property type="entry name" value="TIF_eIF4e-like"/>
</dbReference>
<dbReference type="Pfam" id="PF01652">
    <property type="entry name" value="IF4E"/>
    <property type="match status" value="1"/>
</dbReference>
<proteinExistence type="inferred from homology"/>
<dbReference type="InterPro" id="IPR019770">
    <property type="entry name" value="TIF_eIF_4E_CS"/>
</dbReference>
<evidence type="ECO:0000256" key="10">
    <source>
        <dbReference type="ARBA" id="ARBA00023157"/>
    </source>
</evidence>
<dbReference type="SUPFAM" id="SSF56784">
    <property type="entry name" value="HAD-like"/>
    <property type="match status" value="1"/>
</dbReference>
<evidence type="ECO:0000313" key="15">
    <source>
        <dbReference type="Proteomes" id="UP001359559"/>
    </source>
</evidence>